<dbReference type="AlphaFoldDB" id="A0A0C9UJA5"/>
<keyword evidence="2" id="KW-1185">Reference proteome</keyword>
<dbReference type="Proteomes" id="UP000054279">
    <property type="component" value="Unassembled WGS sequence"/>
</dbReference>
<gene>
    <name evidence="1" type="ORF">M422DRAFT_273592</name>
</gene>
<evidence type="ECO:0000313" key="1">
    <source>
        <dbReference type="EMBL" id="KIJ25451.1"/>
    </source>
</evidence>
<dbReference type="EMBL" id="KN837414">
    <property type="protein sequence ID" value="KIJ25451.1"/>
    <property type="molecule type" value="Genomic_DNA"/>
</dbReference>
<organism evidence="1 2">
    <name type="scientific">Sphaerobolus stellatus (strain SS14)</name>
    <dbReference type="NCBI Taxonomy" id="990650"/>
    <lineage>
        <taxon>Eukaryota</taxon>
        <taxon>Fungi</taxon>
        <taxon>Dikarya</taxon>
        <taxon>Basidiomycota</taxon>
        <taxon>Agaricomycotina</taxon>
        <taxon>Agaricomycetes</taxon>
        <taxon>Phallomycetidae</taxon>
        <taxon>Geastrales</taxon>
        <taxon>Sphaerobolaceae</taxon>
        <taxon>Sphaerobolus</taxon>
    </lineage>
</organism>
<protein>
    <submittedName>
        <fullName evidence="1">Unplaced genomic scaffold SPHSTscaffold_339, whole genome shotgun sequence</fullName>
    </submittedName>
</protein>
<dbReference type="HOGENOM" id="CLU_2499319_0_0_1"/>
<proteinExistence type="predicted"/>
<evidence type="ECO:0000313" key="2">
    <source>
        <dbReference type="Proteomes" id="UP000054279"/>
    </source>
</evidence>
<reference evidence="1 2" key="1">
    <citation type="submission" date="2014-06" db="EMBL/GenBank/DDBJ databases">
        <title>Evolutionary Origins and Diversification of the Mycorrhizal Mutualists.</title>
        <authorList>
            <consortium name="DOE Joint Genome Institute"/>
            <consortium name="Mycorrhizal Genomics Consortium"/>
            <person name="Kohler A."/>
            <person name="Kuo A."/>
            <person name="Nagy L.G."/>
            <person name="Floudas D."/>
            <person name="Copeland A."/>
            <person name="Barry K.W."/>
            <person name="Cichocki N."/>
            <person name="Veneault-Fourrey C."/>
            <person name="LaButti K."/>
            <person name="Lindquist E.A."/>
            <person name="Lipzen A."/>
            <person name="Lundell T."/>
            <person name="Morin E."/>
            <person name="Murat C."/>
            <person name="Riley R."/>
            <person name="Ohm R."/>
            <person name="Sun H."/>
            <person name="Tunlid A."/>
            <person name="Henrissat B."/>
            <person name="Grigoriev I.V."/>
            <person name="Hibbett D.S."/>
            <person name="Martin F."/>
        </authorList>
    </citation>
    <scope>NUCLEOTIDE SEQUENCE [LARGE SCALE GENOMIC DNA]</scope>
    <source>
        <strain evidence="1 2">SS14</strain>
    </source>
</reference>
<name>A0A0C9UJA5_SPHS4</name>
<accession>A0A0C9UJA5</accession>
<sequence>MPEGMEVWWWRAVELREIGIDGRLVISLVKQMPRHPHNTPGSSRKRWVEWLMRWRRWGGGVLWQEGPSRVVAAEGNKIGRDASDNV</sequence>